<dbReference type="EMBL" id="SJPO01000005">
    <property type="protein sequence ID" value="TWT77141.1"/>
    <property type="molecule type" value="Genomic_DNA"/>
</dbReference>
<proteinExistence type="predicted"/>
<gene>
    <name evidence="1" type="ORF">Pla123a_25720</name>
</gene>
<evidence type="ECO:0000313" key="1">
    <source>
        <dbReference type="EMBL" id="TWT77141.1"/>
    </source>
</evidence>
<name>A0A5C5YQD6_9BACT</name>
<dbReference type="RefSeq" id="WP_146587470.1">
    <property type="nucleotide sequence ID" value="NZ_SJPO01000005.1"/>
</dbReference>
<reference evidence="1 2" key="1">
    <citation type="submission" date="2019-02" db="EMBL/GenBank/DDBJ databases">
        <title>Deep-cultivation of Planctomycetes and their phenomic and genomic characterization uncovers novel biology.</title>
        <authorList>
            <person name="Wiegand S."/>
            <person name="Jogler M."/>
            <person name="Boedeker C."/>
            <person name="Pinto D."/>
            <person name="Vollmers J."/>
            <person name="Rivas-Marin E."/>
            <person name="Kohn T."/>
            <person name="Peeters S.H."/>
            <person name="Heuer A."/>
            <person name="Rast P."/>
            <person name="Oberbeckmann S."/>
            <person name="Bunk B."/>
            <person name="Jeske O."/>
            <person name="Meyerdierks A."/>
            <person name="Storesund J.E."/>
            <person name="Kallscheuer N."/>
            <person name="Luecker S."/>
            <person name="Lage O.M."/>
            <person name="Pohl T."/>
            <person name="Merkel B.J."/>
            <person name="Hornburger P."/>
            <person name="Mueller R.-W."/>
            <person name="Bruemmer F."/>
            <person name="Labrenz M."/>
            <person name="Spormann A.M."/>
            <person name="Op Den Camp H."/>
            <person name="Overmann J."/>
            <person name="Amann R."/>
            <person name="Jetten M.S.M."/>
            <person name="Mascher T."/>
            <person name="Medema M.H."/>
            <person name="Devos D.P."/>
            <person name="Kaster A.-K."/>
            <person name="Ovreas L."/>
            <person name="Rohde M."/>
            <person name="Galperin M.Y."/>
            <person name="Jogler C."/>
        </authorList>
    </citation>
    <scope>NUCLEOTIDE SEQUENCE [LARGE SCALE GENOMIC DNA]</scope>
    <source>
        <strain evidence="1 2">Pla123a</strain>
    </source>
</reference>
<dbReference type="AlphaFoldDB" id="A0A5C5YQD6"/>
<protein>
    <submittedName>
        <fullName evidence="1">Uncharacterized protein</fullName>
    </submittedName>
</protein>
<keyword evidence="2" id="KW-1185">Reference proteome</keyword>
<dbReference type="OrthoDB" id="254108at2"/>
<organism evidence="1 2">
    <name type="scientific">Posidoniimonas polymericola</name>
    <dbReference type="NCBI Taxonomy" id="2528002"/>
    <lineage>
        <taxon>Bacteria</taxon>
        <taxon>Pseudomonadati</taxon>
        <taxon>Planctomycetota</taxon>
        <taxon>Planctomycetia</taxon>
        <taxon>Pirellulales</taxon>
        <taxon>Lacipirellulaceae</taxon>
        <taxon>Posidoniimonas</taxon>
    </lineage>
</organism>
<dbReference type="Proteomes" id="UP000318478">
    <property type="component" value="Unassembled WGS sequence"/>
</dbReference>
<accession>A0A5C5YQD6</accession>
<sequence length="419" mass="44487">MFGYQPLRVGAGVVLLVLVGLIVSDAASQPIGRGRGGGGFGRGQDEAFNHDRNVFHELLGQHGDIERTVTKTPNGVRTQTTSADPELVAKIRDHVAAMKKRIEGGSPVRRWDPLFNEVFANADKVQMQIKEIPDGVEVVESSADPKVVALIQAHAKVVSGFVDSGFEEAEQAHQVPDYKQAAAVRLEPTAKAKLIAVSAALDQLYIPALALTNQGKQKQGVAAIGRLQKRLPKLVERAESVGVAGVLFGGVSKIVEDALGLAESGETLAAHESLEPIRALLAERRRSLGVAYPLDVLSDYHRVMEEIVKPAKDKPAADVDQAYLAELRQLAAEASHTWALAEQTSFELPAAPEGWPSPLQIGEGVDKVRASLSKLNAALRGGDPDAILQAAVGLKPPFAKLYMSFGAFPGKGPGAAAAQ</sequence>
<evidence type="ECO:0000313" key="2">
    <source>
        <dbReference type="Proteomes" id="UP000318478"/>
    </source>
</evidence>
<comment type="caution">
    <text evidence="1">The sequence shown here is derived from an EMBL/GenBank/DDBJ whole genome shotgun (WGS) entry which is preliminary data.</text>
</comment>